<dbReference type="InterPro" id="IPR051013">
    <property type="entry name" value="MBL_superfamily_lactonases"/>
</dbReference>
<evidence type="ECO:0000256" key="2">
    <source>
        <dbReference type="ARBA" id="ARBA00022723"/>
    </source>
</evidence>
<dbReference type="PANTHER" id="PTHR42978">
    <property type="entry name" value="QUORUM-QUENCHING LACTONASE YTNP-RELATED-RELATED"/>
    <property type="match status" value="1"/>
</dbReference>
<comment type="similarity">
    <text evidence="1">Belongs to the metallo-beta-lactamase superfamily.</text>
</comment>
<dbReference type="GO" id="GO:0046872">
    <property type="term" value="F:metal ion binding"/>
    <property type="evidence" value="ECO:0007669"/>
    <property type="project" value="UniProtKB-KW"/>
</dbReference>
<feature type="domain" description="Metallo-beta-lactamase" evidence="5">
    <location>
        <begin position="72"/>
        <end position="271"/>
    </location>
</feature>
<dbReference type="EMBL" id="BMZS01000001">
    <property type="protein sequence ID" value="GHD41176.1"/>
    <property type="molecule type" value="Genomic_DNA"/>
</dbReference>
<dbReference type="InterPro" id="IPR001279">
    <property type="entry name" value="Metallo-B-lactamas"/>
</dbReference>
<reference evidence="6" key="2">
    <citation type="submission" date="2020-09" db="EMBL/GenBank/DDBJ databases">
        <authorList>
            <person name="Sun Q."/>
            <person name="Kim S."/>
        </authorList>
    </citation>
    <scope>NUCLEOTIDE SEQUENCE</scope>
    <source>
        <strain evidence="6">KCTC 42651</strain>
    </source>
</reference>
<dbReference type="RefSeq" id="WP_189987343.1">
    <property type="nucleotide sequence ID" value="NZ_BMZS01000001.1"/>
</dbReference>
<dbReference type="CDD" id="cd07720">
    <property type="entry name" value="OPHC2-like_MBL-fold"/>
    <property type="match status" value="1"/>
</dbReference>
<evidence type="ECO:0000313" key="7">
    <source>
        <dbReference type="Proteomes" id="UP000630353"/>
    </source>
</evidence>
<organism evidence="6 7">
    <name type="scientific">Thalassobaculum fulvum</name>
    <dbReference type="NCBI Taxonomy" id="1633335"/>
    <lineage>
        <taxon>Bacteria</taxon>
        <taxon>Pseudomonadati</taxon>
        <taxon>Pseudomonadota</taxon>
        <taxon>Alphaproteobacteria</taxon>
        <taxon>Rhodospirillales</taxon>
        <taxon>Thalassobaculaceae</taxon>
        <taxon>Thalassobaculum</taxon>
    </lineage>
</organism>
<dbReference type="PANTHER" id="PTHR42978:SF6">
    <property type="entry name" value="QUORUM-QUENCHING LACTONASE YTNP-RELATED"/>
    <property type="match status" value="1"/>
</dbReference>
<reference evidence="6" key="1">
    <citation type="journal article" date="2014" name="Int. J. Syst. Evol. Microbiol.">
        <title>Complete genome sequence of Corynebacterium casei LMG S-19264T (=DSM 44701T), isolated from a smear-ripened cheese.</title>
        <authorList>
            <consortium name="US DOE Joint Genome Institute (JGI-PGF)"/>
            <person name="Walter F."/>
            <person name="Albersmeier A."/>
            <person name="Kalinowski J."/>
            <person name="Ruckert C."/>
        </authorList>
    </citation>
    <scope>NUCLEOTIDE SEQUENCE</scope>
    <source>
        <strain evidence="6">KCTC 42651</strain>
    </source>
</reference>
<evidence type="ECO:0000256" key="1">
    <source>
        <dbReference type="ARBA" id="ARBA00007749"/>
    </source>
</evidence>
<keyword evidence="7" id="KW-1185">Reference proteome</keyword>
<evidence type="ECO:0000256" key="4">
    <source>
        <dbReference type="ARBA" id="ARBA00022833"/>
    </source>
</evidence>
<gene>
    <name evidence="6" type="ORF">GCM10017083_05260</name>
</gene>
<protein>
    <submittedName>
        <fullName evidence="6">MBL fold metallo-hydrolase</fullName>
    </submittedName>
</protein>
<proteinExistence type="inferred from homology"/>
<comment type="caution">
    <text evidence="6">The sequence shown here is derived from an EMBL/GenBank/DDBJ whole genome shotgun (WGS) entry which is preliminary data.</text>
</comment>
<keyword evidence="2" id="KW-0479">Metal-binding</keyword>
<dbReference type="SUPFAM" id="SSF56281">
    <property type="entry name" value="Metallo-hydrolase/oxidoreductase"/>
    <property type="match status" value="1"/>
</dbReference>
<accession>A0A919CMT5</accession>
<dbReference type="GO" id="GO:0016787">
    <property type="term" value="F:hydrolase activity"/>
    <property type="evidence" value="ECO:0007669"/>
    <property type="project" value="UniProtKB-KW"/>
</dbReference>
<evidence type="ECO:0000313" key="6">
    <source>
        <dbReference type="EMBL" id="GHD41176.1"/>
    </source>
</evidence>
<evidence type="ECO:0000259" key="5">
    <source>
        <dbReference type="SMART" id="SM00849"/>
    </source>
</evidence>
<evidence type="ECO:0000256" key="3">
    <source>
        <dbReference type="ARBA" id="ARBA00022801"/>
    </source>
</evidence>
<dbReference type="Proteomes" id="UP000630353">
    <property type="component" value="Unassembled WGS sequence"/>
</dbReference>
<keyword evidence="4" id="KW-0862">Zinc</keyword>
<dbReference type="SMART" id="SM00849">
    <property type="entry name" value="Lactamase_B"/>
    <property type="match status" value="1"/>
</dbReference>
<dbReference type="AlphaFoldDB" id="A0A919CMT5"/>
<dbReference type="InterPro" id="IPR036866">
    <property type="entry name" value="RibonucZ/Hydroxyglut_hydro"/>
</dbReference>
<name>A0A919CMT5_9PROT</name>
<sequence length="296" mass="31465">MQSDSTTEAPVTAGIRRSAGRSVATDAGGYRVVALCDGHVDFDLSRLPGVALDDALPVAAPRGVDARDLAVSVNAFAVVGPDRLYLVDSGNGTIRGPGLGHLLQAMAAAGLRPEDVDAVLMTHMHGDHVAGLYDGDRSVFPNAEMIVSEAERAFWDAPEQLSELQRGQLDMARKGFATHSGRTTIANPGAEVVPGITMVALPGHTPGHVGYRIDGSDPLLIWGDVVHLPALQMARPDWYFVFDVDPETAVATRRRILDEVATDGIRVTGAHVPFPGFARIERAGGGYLYRPTDESL</sequence>
<keyword evidence="3" id="KW-0378">Hydrolase</keyword>
<dbReference type="Gene3D" id="3.60.15.10">
    <property type="entry name" value="Ribonuclease Z/Hydroxyacylglutathione hydrolase-like"/>
    <property type="match status" value="1"/>
</dbReference>
<dbReference type="Pfam" id="PF00753">
    <property type="entry name" value="Lactamase_B"/>
    <property type="match status" value="1"/>
</dbReference>